<evidence type="ECO:0000313" key="1">
    <source>
        <dbReference type="EMBL" id="BDS05393.1"/>
    </source>
</evidence>
<gene>
    <name evidence="1" type="ORF">NT6N_04330</name>
</gene>
<dbReference type="EMBL" id="AP026866">
    <property type="protein sequence ID" value="BDS05393.1"/>
    <property type="molecule type" value="Genomic_DNA"/>
</dbReference>
<reference evidence="1" key="1">
    <citation type="submission" date="2024-07" db="EMBL/GenBank/DDBJ databases">
        <title>Complete genome sequence of Verrucomicrobiaceae bacterium NT6N.</title>
        <authorList>
            <person name="Huang C."/>
            <person name="Takami H."/>
            <person name="Hamasaki K."/>
        </authorList>
    </citation>
    <scope>NUCLEOTIDE SEQUENCE</scope>
    <source>
        <strain evidence="1">NT6N</strain>
    </source>
</reference>
<proteinExistence type="predicted"/>
<sequence length="100" mass="11924">MVMAYRSNREGRIEWNQFLVKYKDQLITLGIPDIAFRSERDWFYFIEHEFDHQYPDLLNLSNWSRDEKLALLPVFEDMHEEGFYAGDGSGVLYSLRAIAQ</sequence>
<name>A0AAT9FHD8_9BACT</name>
<dbReference type="KEGG" id="osu:NT6N_04330"/>
<protein>
    <submittedName>
        <fullName evidence="1">Uncharacterized protein</fullName>
    </submittedName>
</protein>
<organism evidence="1">
    <name type="scientific">Oceaniferula spumae</name>
    <dbReference type="NCBI Taxonomy" id="2979115"/>
    <lineage>
        <taxon>Bacteria</taxon>
        <taxon>Pseudomonadati</taxon>
        <taxon>Verrucomicrobiota</taxon>
        <taxon>Verrucomicrobiia</taxon>
        <taxon>Verrucomicrobiales</taxon>
        <taxon>Verrucomicrobiaceae</taxon>
        <taxon>Oceaniferula</taxon>
    </lineage>
</organism>
<dbReference type="AlphaFoldDB" id="A0AAT9FHD8"/>
<accession>A0AAT9FHD8</accession>